<gene>
    <name evidence="9" type="primary">ftsQ</name>
    <name evidence="12" type="ORF">D8I30_01630</name>
</gene>
<dbReference type="PANTHER" id="PTHR35851:SF1">
    <property type="entry name" value="CELL DIVISION PROTEIN FTSQ"/>
    <property type="match status" value="1"/>
</dbReference>
<reference evidence="12 13" key="1">
    <citation type="submission" date="2018-10" db="EMBL/GenBank/DDBJ databases">
        <title>Complete genome sequence of Brevundimonas naejangsanensis BRV3.</title>
        <authorList>
            <person name="Berrios L."/>
            <person name="Ely B."/>
        </authorList>
    </citation>
    <scope>NUCLEOTIDE SEQUENCE [LARGE SCALE GENOMIC DNA]</scope>
    <source>
        <strain evidence="12 13">BRV3</strain>
    </source>
</reference>
<dbReference type="PROSITE" id="PS51779">
    <property type="entry name" value="POTRA"/>
    <property type="match status" value="1"/>
</dbReference>
<evidence type="ECO:0000256" key="2">
    <source>
        <dbReference type="ARBA" id="ARBA00022475"/>
    </source>
</evidence>
<dbReference type="GO" id="GO:0090529">
    <property type="term" value="P:cell septum assembly"/>
    <property type="evidence" value="ECO:0007669"/>
    <property type="project" value="InterPro"/>
</dbReference>
<comment type="similarity">
    <text evidence="9">Belongs to the FtsQ/DivIB family. FtsQ subfamily.</text>
</comment>
<feature type="transmembrane region" description="Helical" evidence="9">
    <location>
        <begin position="38"/>
        <end position="58"/>
    </location>
</feature>
<dbReference type="GO" id="GO:0043093">
    <property type="term" value="P:FtsZ-dependent cytokinesis"/>
    <property type="evidence" value="ECO:0007669"/>
    <property type="project" value="UniProtKB-UniRule"/>
</dbReference>
<evidence type="ECO:0000256" key="4">
    <source>
        <dbReference type="ARBA" id="ARBA00022618"/>
    </source>
</evidence>
<evidence type="ECO:0000256" key="8">
    <source>
        <dbReference type="ARBA" id="ARBA00023306"/>
    </source>
</evidence>
<comment type="function">
    <text evidence="9">Essential cell division protein.</text>
</comment>
<keyword evidence="2 9" id="KW-1003">Cell membrane</keyword>
<name>A0A494RCL1_9CAUL</name>
<sequence length="279" mass="29380">MPAVVRGGRRQSAGKGGARGASSGRAAAIGRLDMSPRVVAATLVVGVGILAAVLATGARAERISNAAVQRFDAVTTGMGLKVRQVHVTGASPEAAAAVRAAVGVHADQPIVSLDLGAVRDRVQTVGWVKEARVVRLLPDTLIVDVKEHDRLAVWQVGGKAHVIDAQGIVIPGADAGRYPRLPLVVGKGADQAASDVLPLLAQRPRLMAKVDALVRVDERRWDLRLKDGALIQLPAVDQESALIRLDALDQRERLLDLGFARIDLRTPEEVAVRPSEGAA</sequence>
<dbReference type="HAMAP" id="MF_00911">
    <property type="entry name" value="FtsQ_subfam"/>
    <property type="match status" value="1"/>
</dbReference>
<dbReference type="InterPro" id="IPR013685">
    <property type="entry name" value="POTRA_FtsQ_type"/>
</dbReference>
<dbReference type="Gene3D" id="3.40.50.11690">
    <property type="entry name" value="Cell division protein FtsQ/DivIB"/>
    <property type="match status" value="1"/>
</dbReference>
<evidence type="ECO:0000256" key="3">
    <source>
        <dbReference type="ARBA" id="ARBA00022519"/>
    </source>
</evidence>
<keyword evidence="7 9" id="KW-0472">Membrane</keyword>
<dbReference type="GO" id="GO:0032153">
    <property type="term" value="C:cell division site"/>
    <property type="evidence" value="ECO:0007669"/>
    <property type="project" value="UniProtKB-UniRule"/>
</dbReference>
<keyword evidence="6 9" id="KW-1133">Transmembrane helix</keyword>
<dbReference type="InterPro" id="IPR026579">
    <property type="entry name" value="FtsQ"/>
</dbReference>
<keyword evidence="13" id="KW-1185">Reference proteome</keyword>
<comment type="subcellular location">
    <subcellularLocation>
        <location evidence="9">Cell inner membrane</location>
        <topology evidence="9">Single-pass type II membrane protein</topology>
    </subcellularLocation>
    <subcellularLocation>
        <location evidence="1">Membrane</location>
    </subcellularLocation>
    <text evidence="9">Localizes to the division septum.</text>
</comment>
<evidence type="ECO:0000313" key="12">
    <source>
        <dbReference type="EMBL" id="AYG94025.1"/>
    </source>
</evidence>
<dbReference type="PANTHER" id="PTHR35851">
    <property type="entry name" value="CELL DIVISION PROTEIN FTSQ"/>
    <property type="match status" value="1"/>
</dbReference>
<dbReference type="EMBL" id="CP032707">
    <property type="protein sequence ID" value="AYG94025.1"/>
    <property type="molecule type" value="Genomic_DNA"/>
</dbReference>
<dbReference type="InterPro" id="IPR045335">
    <property type="entry name" value="FtsQ_C_sf"/>
</dbReference>
<dbReference type="Pfam" id="PF03799">
    <property type="entry name" value="FtsQ_DivIB_C"/>
    <property type="match status" value="1"/>
</dbReference>
<accession>A0A494RCL1</accession>
<evidence type="ECO:0000256" key="10">
    <source>
        <dbReference type="SAM" id="MobiDB-lite"/>
    </source>
</evidence>
<keyword evidence="3 9" id="KW-0997">Cell inner membrane</keyword>
<evidence type="ECO:0000259" key="11">
    <source>
        <dbReference type="PROSITE" id="PS51779"/>
    </source>
</evidence>
<evidence type="ECO:0000256" key="1">
    <source>
        <dbReference type="ARBA" id="ARBA00004370"/>
    </source>
</evidence>
<evidence type="ECO:0000256" key="9">
    <source>
        <dbReference type="HAMAP-Rule" id="MF_00911"/>
    </source>
</evidence>
<keyword evidence="4 9" id="KW-0132">Cell division</keyword>
<evidence type="ECO:0000256" key="5">
    <source>
        <dbReference type="ARBA" id="ARBA00022692"/>
    </source>
</evidence>
<dbReference type="RefSeq" id="WP_121481184.1">
    <property type="nucleotide sequence ID" value="NZ_CP032707.1"/>
</dbReference>
<evidence type="ECO:0000256" key="7">
    <source>
        <dbReference type="ARBA" id="ARBA00023136"/>
    </source>
</evidence>
<proteinExistence type="inferred from homology"/>
<feature type="region of interest" description="Disordered" evidence="10">
    <location>
        <begin position="1"/>
        <end position="22"/>
    </location>
</feature>
<evidence type="ECO:0000256" key="6">
    <source>
        <dbReference type="ARBA" id="ARBA00022989"/>
    </source>
</evidence>
<feature type="domain" description="POTRA" evidence="11">
    <location>
        <begin position="80"/>
        <end position="148"/>
    </location>
</feature>
<dbReference type="InterPro" id="IPR005548">
    <property type="entry name" value="Cell_div_FtsQ/DivIB_C"/>
</dbReference>
<dbReference type="AlphaFoldDB" id="A0A494RCL1"/>
<dbReference type="Gene3D" id="3.10.20.310">
    <property type="entry name" value="membrane protein fhac"/>
    <property type="match status" value="1"/>
</dbReference>
<dbReference type="Proteomes" id="UP000276984">
    <property type="component" value="Chromosome"/>
</dbReference>
<protein>
    <recommendedName>
        <fullName evidence="9">Cell division protein FtsQ</fullName>
    </recommendedName>
</protein>
<keyword evidence="8 9" id="KW-0131">Cell cycle</keyword>
<dbReference type="Pfam" id="PF08478">
    <property type="entry name" value="POTRA_1"/>
    <property type="match status" value="1"/>
</dbReference>
<organism evidence="12 13">
    <name type="scientific">Brevundimonas naejangsanensis</name>
    <dbReference type="NCBI Taxonomy" id="588932"/>
    <lineage>
        <taxon>Bacteria</taxon>
        <taxon>Pseudomonadati</taxon>
        <taxon>Pseudomonadota</taxon>
        <taxon>Alphaproteobacteria</taxon>
        <taxon>Caulobacterales</taxon>
        <taxon>Caulobacteraceae</taxon>
        <taxon>Brevundimonas</taxon>
    </lineage>
</organism>
<dbReference type="OrthoDB" id="9783091at2"/>
<keyword evidence="5 9" id="KW-0812">Transmembrane</keyword>
<dbReference type="InterPro" id="IPR034746">
    <property type="entry name" value="POTRA"/>
</dbReference>
<evidence type="ECO:0000313" key="13">
    <source>
        <dbReference type="Proteomes" id="UP000276984"/>
    </source>
</evidence>
<dbReference type="GO" id="GO:0005886">
    <property type="term" value="C:plasma membrane"/>
    <property type="evidence" value="ECO:0007669"/>
    <property type="project" value="UniProtKB-SubCell"/>
</dbReference>